<feature type="region of interest" description="Disordered" evidence="1">
    <location>
        <begin position="248"/>
        <end position="293"/>
    </location>
</feature>
<evidence type="ECO:0000256" key="1">
    <source>
        <dbReference type="SAM" id="MobiDB-lite"/>
    </source>
</evidence>
<dbReference type="AlphaFoldDB" id="A0A550CGI6"/>
<proteinExistence type="predicted"/>
<name>A0A550CGI6_9AGAR</name>
<comment type="caution">
    <text evidence="2">The sequence shown here is derived from an EMBL/GenBank/DDBJ whole genome shotgun (WGS) entry which is preliminary data.</text>
</comment>
<accession>A0A550CGI6</accession>
<feature type="region of interest" description="Disordered" evidence="1">
    <location>
        <begin position="159"/>
        <end position="185"/>
    </location>
</feature>
<protein>
    <submittedName>
        <fullName evidence="2">Uncharacterized protein</fullName>
    </submittedName>
</protein>
<dbReference type="Proteomes" id="UP000320762">
    <property type="component" value="Unassembled WGS sequence"/>
</dbReference>
<organism evidence="2 3">
    <name type="scientific">Schizophyllum amplum</name>
    <dbReference type="NCBI Taxonomy" id="97359"/>
    <lineage>
        <taxon>Eukaryota</taxon>
        <taxon>Fungi</taxon>
        <taxon>Dikarya</taxon>
        <taxon>Basidiomycota</taxon>
        <taxon>Agaricomycotina</taxon>
        <taxon>Agaricomycetes</taxon>
        <taxon>Agaricomycetidae</taxon>
        <taxon>Agaricales</taxon>
        <taxon>Schizophyllaceae</taxon>
        <taxon>Schizophyllum</taxon>
    </lineage>
</organism>
<evidence type="ECO:0000313" key="3">
    <source>
        <dbReference type="Proteomes" id="UP000320762"/>
    </source>
</evidence>
<evidence type="ECO:0000313" key="2">
    <source>
        <dbReference type="EMBL" id="TRM63921.1"/>
    </source>
</evidence>
<feature type="compositionally biased region" description="Low complexity" evidence="1">
    <location>
        <begin position="365"/>
        <end position="376"/>
    </location>
</feature>
<dbReference type="OrthoDB" id="2742797at2759"/>
<keyword evidence="3" id="KW-1185">Reference proteome</keyword>
<reference evidence="2 3" key="1">
    <citation type="journal article" date="2019" name="New Phytol.">
        <title>Comparative genomics reveals unique wood-decay strategies and fruiting body development in the Schizophyllaceae.</title>
        <authorList>
            <person name="Almasi E."/>
            <person name="Sahu N."/>
            <person name="Krizsan K."/>
            <person name="Balint B."/>
            <person name="Kovacs G.M."/>
            <person name="Kiss B."/>
            <person name="Cseklye J."/>
            <person name="Drula E."/>
            <person name="Henrissat B."/>
            <person name="Nagy I."/>
            <person name="Chovatia M."/>
            <person name="Adam C."/>
            <person name="LaButti K."/>
            <person name="Lipzen A."/>
            <person name="Riley R."/>
            <person name="Grigoriev I.V."/>
            <person name="Nagy L.G."/>
        </authorList>
    </citation>
    <scope>NUCLEOTIDE SEQUENCE [LARGE SCALE GENOMIC DNA]</scope>
    <source>
        <strain evidence="2 3">NL-1724</strain>
    </source>
</reference>
<feature type="region of interest" description="Disordered" evidence="1">
    <location>
        <begin position="358"/>
        <end position="384"/>
    </location>
</feature>
<gene>
    <name evidence="2" type="ORF">BD626DRAFT_629689</name>
</gene>
<sequence length="471" mass="52643">MAKKQRHPNGQHEITIDDVQGVYNHQYPIPLRCYSFKKPRPQSLVTPKQVTKAYKKWEAERNADATPSQPQHPLQQIVRLHPNGRRLAAIRDVNKVYAHQRPIPMTCYPVTNPAPDTMVTPEQVTEAVARYDAQLSTQPDVDRVADVLRDKTSQVLQVPPLQTQPQQASPPLARASSPRTERLHPNGQRLIAIRDVVQVYDHERAIPVSCYPFDEPRPETMVAPEQVVAASDQFAAEMFDQYNADRTADATDATSPQSPPQAQRSAAASESADAVESAAVAEPATAAEPAAASEPAVLESQALQIQQVHPNGQQLIAIRDVQQVYELQQPIPMSYYPFKEPQPHTMVTPAQVLAASARYDPEPTPTGSTPPQETQQPQPPPIQPLRLHPNGQRTIAIRDVDEVYDFDRWDHIDMEFFPRWSRPQTQITPEQLAKAARAADLHERALQAVHNIDTAFGLIPEGGLWENMYDD</sequence>
<feature type="compositionally biased region" description="Low complexity" evidence="1">
    <location>
        <begin position="250"/>
        <end position="293"/>
    </location>
</feature>
<dbReference type="EMBL" id="VDMD01000008">
    <property type="protein sequence ID" value="TRM63921.1"/>
    <property type="molecule type" value="Genomic_DNA"/>
</dbReference>